<comment type="caution">
    <text evidence="4">The sequence shown here is derived from an EMBL/GenBank/DDBJ whole genome shotgun (WGS) entry which is preliminary data.</text>
</comment>
<dbReference type="InterPro" id="IPR050570">
    <property type="entry name" value="Cell_wall_metabolism_enzyme"/>
</dbReference>
<dbReference type="CDD" id="cd12797">
    <property type="entry name" value="M23_peptidase"/>
    <property type="match status" value="1"/>
</dbReference>
<dbReference type="Pfam" id="PF01551">
    <property type="entry name" value="Peptidase_M23"/>
    <property type="match status" value="1"/>
</dbReference>
<name>A0ABS7ZDY2_9MICO</name>
<feature type="domain" description="M23ase beta-sheet core" evidence="3">
    <location>
        <begin position="115"/>
        <end position="212"/>
    </location>
</feature>
<accession>A0ABS7ZDY2</accession>
<gene>
    <name evidence="4" type="ORF">LEP48_07705</name>
</gene>
<sequence length="230" mass="23048">MRFPTTRPHRRHSTPHDAATAPGTVTASTMTPSTMTPSTMTPSTMTPSTMPPHRKAAGAALLILTLTCTLSGAAGAAGAAVPADTPSPAGPGWVRPVPGAVRSSFEPPAEAWSAGHRGVDLGARTAEPVRSPADGTVTFAGQVAGKPVVVVAHPDGLRSTFEPARGTLARGAEVRAGEVVAHVGGPGAGASHCGPAACLHWGVLHGETYLDPLLLLGDDAPIVLLPVAGS</sequence>
<dbReference type="EMBL" id="JAIXCQ010000004">
    <property type="protein sequence ID" value="MCA5893243.1"/>
    <property type="molecule type" value="Genomic_DNA"/>
</dbReference>
<evidence type="ECO:0000256" key="1">
    <source>
        <dbReference type="ARBA" id="ARBA00022729"/>
    </source>
</evidence>
<evidence type="ECO:0000313" key="4">
    <source>
        <dbReference type="EMBL" id="MCA5893243.1"/>
    </source>
</evidence>
<feature type="compositionally biased region" description="Low complexity" evidence="2">
    <location>
        <begin position="28"/>
        <end position="48"/>
    </location>
</feature>
<dbReference type="Proteomes" id="UP001319870">
    <property type="component" value="Unassembled WGS sequence"/>
</dbReference>
<dbReference type="InterPro" id="IPR011055">
    <property type="entry name" value="Dup_hybrid_motif"/>
</dbReference>
<dbReference type="PANTHER" id="PTHR21666">
    <property type="entry name" value="PEPTIDASE-RELATED"/>
    <property type="match status" value="1"/>
</dbReference>
<proteinExistence type="predicted"/>
<dbReference type="Gene3D" id="2.70.70.10">
    <property type="entry name" value="Glucose Permease (Domain IIA)"/>
    <property type="match status" value="1"/>
</dbReference>
<feature type="region of interest" description="Disordered" evidence="2">
    <location>
        <begin position="1"/>
        <end position="53"/>
    </location>
</feature>
<evidence type="ECO:0000259" key="3">
    <source>
        <dbReference type="Pfam" id="PF01551"/>
    </source>
</evidence>
<dbReference type="RefSeq" id="WP_225565007.1">
    <property type="nucleotide sequence ID" value="NZ_JAIXCQ010000004.1"/>
</dbReference>
<dbReference type="PANTHER" id="PTHR21666:SF289">
    <property type="entry name" value="L-ALA--D-GLU ENDOPEPTIDASE"/>
    <property type="match status" value="1"/>
</dbReference>
<protein>
    <submittedName>
        <fullName evidence="4">M23 family metallopeptidase</fullName>
    </submittedName>
</protein>
<organism evidence="4 5">
    <name type="scientific">Isoptericola luteus</name>
    <dbReference type="NCBI Taxonomy" id="2879484"/>
    <lineage>
        <taxon>Bacteria</taxon>
        <taxon>Bacillati</taxon>
        <taxon>Actinomycetota</taxon>
        <taxon>Actinomycetes</taxon>
        <taxon>Micrococcales</taxon>
        <taxon>Promicromonosporaceae</taxon>
        <taxon>Isoptericola</taxon>
    </lineage>
</organism>
<evidence type="ECO:0000313" key="5">
    <source>
        <dbReference type="Proteomes" id="UP001319870"/>
    </source>
</evidence>
<keyword evidence="5" id="KW-1185">Reference proteome</keyword>
<dbReference type="SUPFAM" id="SSF51261">
    <property type="entry name" value="Duplicated hybrid motif"/>
    <property type="match status" value="1"/>
</dbReference>
<keyword evidence="1" id="KW-0732">Signal</keyword>
<reference evidence="4 5" key="1">
    <citation type="submission" date="2021-09" db="EMBL/GenBank/DDBJ databases">
        <title>Isoptericola luteus sp. nov., a novel bacterium isolated from Harbin, the capital city of Heilongjiang province.</title>
        <authorList>
            <person name="Li J."/>
        </authorList>
    </citation>
    <scope>NUCLEOTIDE SEQUENCE [LARGE SCALE GENOMIC DNA]</scope>
    <source>
        <strain evidence="4 5">NEAU-Y5</strain>
    </source>
</reference>
<dbReference type="InterPro" id="IPR016047">
    <property type="entry name" value="M23ase_b-sheet_dom"/>
</dbReference>
<evidence type="ECO:0000256" key="2">
    <source>
        <dbReference type="SAM" id="MobiDB-lite"/>
    </source>
</evidence>